<feature type="domain" description="Elp3/MiaA/NifB-like radical SAM core" evidence="1">
    <location>
        <begin position="46"/>
        <end position="263"/>
    </location>
</feature>
<sequence>MREPIPRFTADQIIAARTVRNEVDARRAYAALVEPECNVNRQVVDVATIFLTNRECPFRCLMCDLWKNTLTKSVEVGDIPYQIRTALQTLSAAREIKLYNSGNFFDRRAIPREDHAEIAELVRGFDTVIVENHPRFCSDDVLRFRDLVAPAQLEIAIGLETCHPEVLASLNKSMTLDDFDDAATRLHREGIRTRVFLLQKPPFLDESEAMDWSLRSLDYAFDRGVDCCVVIPTRSGNGIMEQLAERGDFSPPSGASMERVAEVGIAMQKGRVFVDLWDAGTLFPCEACRDSRIARLADMNLTQRSAPSISCDACSE</sequence>
<dbReference type="SFLD" id="SFLDS00029">
    <property type="entry name" value="Radical_SAM"/>
    <property type="match status" value="1"/>
</dbReference>
<dbReference type="RefSeq" id="WP_345327913.1">
    <property type="nucleotide sequence ID" value="NZ_BAABGA010000120.1"/>
</dbReference>
<evidence type="ECO:0000313" key="2">
    <source>
        <dbReference type="EMBL" id="GAA4471411.1"/>
    </source>
</evidence>
<dbReference type="InterPro" id="IPR005909">
    <property type="entry name" value="RaSEA"/>
</dbReference>
<dbReference type="SUPFAM" id="SSF102114">
    <property type="entry name" value="Radical SAM enzymes"/>
    <property type="match status" value="1"/>
</dbReference>
<dbReference type="SMART" id="SM00729">
    <property type="entry name" value="Elp3"/>
    <property type="match status" value="1"/>
</dbReference>
<dbReference type="PIRSF" id="PIRSF004954">
    <property type="entry name" value="Radical_SAM"/>
    <property type="match status" value="1"/>
</dbReference>
<evidence type="ECO:0000259" key="1">
    <source>
        <dbReference type="SMART" id="SM00729"/>
    </source>
</evidence>
<protein>
    <submittedName>
        <fullName evidence="2">Fe-S oxidoreductase</fullName>
    </submittedName>
</protein>
<organism evidence="2 3">
    <name type="scientific">Novipirellula rosea</name>
    <dbReference type="NCBI Taxonomy" id="1031540"/>
    <lineage>
        <taxon>Bacteria</taxon>
        <taxon>Pseudomonadati</taxon>
        <taxon>Planctomycetota</taxon>
        <taxon>Planctomycetia</taxon>
        <taxon>Pirellulales</taxon>
        <taxon>Pirellulaceae</taxon>
        <taxon>Novipirellula</taxon>
    </lineage>
</organism>
<proteinExistence type="predicted"/>
<evidence type="ECO:0000313" key="3">
    <source>
        <dbReference type="Proteomes" id="UP001500840"/>
    </source>
</evidence>
<dbReference type="Proteomes" id="UP001500840">
    <property type="component" value="Unassembled WGS sequence"/>
</dbReference>
<keyword evidence="3" id="KW-1185">Reference proteome</keyword>
<comment type="caution">
    <text evidence="2">The sequence shown here is derived from an EMBL/GenBank/DDBJ whole genome shotgun (WGS) entry which is preliminary data.</text>
</comment>
<dbReference type="InterPro" id="IPR058240">
    <property type="entry name" value="rSAM_sf"/>
</dbReference>
<dbReference type="InterPro" id="IPR007197">
    <property type="entry name" value="rSAM"/>
</dbReference>
<accession>A0ABP8NTY5</accession>
<name>A0ABP8NTY5_9BACT</name>
<dbReference type="EMBL" id="BAABGA010000120">
    <property type="protein sequence ID" value="GAA4471411.1"/>
    <property type="molecule type" value="Genomic_DNA"/>
</dbReference>
<dbReference type="InterPro" id="IPR006638">
    <property type="entry name" value="Elp3/MiaA/NifB-like_rSAM"/>
</dbReference>
<gene>
    <name evidence="2" type="ORF">GCM10023156_65930</name>
</gene>
<reference evidence="3" key="1">
    <citation type="journal article" date="2019" name="Int. J. Syst. Evol. Microbiol.">
        <title>The Global Catalogue of Microorganisms (GCM) 10K type strain sequencing project: providing services to taxonomists for standard genome sequencing and annotation.</title>
        <authorList>
            <consortium name="The Broad Institute Genomics Platform"/>
            <consortium name="The Broad Institute Genome Sequencing Center for Infectious Disease"/>
            <person name="Wu L."/>
            <person name="Ma J."/>
        </authorList>
    </citation>
    <scope>NUCLEOTIDE SEQUENCE [LARGE SCALE GENOMIC DNA]</scope>
    <source>
        <strain evidence="3">JCM 17759</strain>
    </source>
</reference>